<reference evidence="1" key="1">
    <citation type="submission" date="2021-08" db="EMBL/GenBank/DDBJ databases">
        <title>WGS assembly of Ceratopteris richardii.</title>
        <authorList>
            <person name="Marchant D.B."/>
            <person name="Chen G."/>
            <person name="Jenkins J."/>
            <person name="Shu S."/>
            <person name="Leebens-Mack J."/>
            <person name="Grimwood J."/>
            <person name="Schmutz J."/>
            <person name="Soltis P."/>
            <person name="Soltis D."/>
            <person name="Chen Z.-H."/>
        </authorList>
    </citation>
    <scope>NUCLEOTIDE SEQUENCE</scope>
    <source>
        <strain evidence="1">Whitten #5841</strain>
        <tissue evidence="1">Leaf</tissue>
    </source>
</reference>
<dbReference type="EMBL" id="CM035424">
    <property type="protein sequence ID" value="KAH7352776.1"/>
    <property type="molecule type" value="Genomic_DNA"/>
</dbReference>
<gene>
    <name evidence="1" type="ORF">KP509_19G063600</name>
</gene>
<organism evidence="1 2">
    <name type="scientific">Ceratopteris richardii</name>
    <name type="common">Triangle waterfern</name>
    <dbReference type="NCBI Taxonomy" id="49495"/>
    <lineage>
        <taxon>Eukaryota</taxon>
        <taxon>Viridiplantae</taxon>
        <taxon>Streptophyta</taxon>
        <taxon>Embryophyta</taxon>
        <taxon>Tracheophyta</taxon>
        <taxon>Polypodiopsida</taxon>
        <taxon>Polypodiidae</taxon>
        <taxon>Polypodiales</taxon>
        <taxon>Pteridineae</taxon>
        <taxon>Pteridaceae</taxon>
        <taxon>Parkerioideae</taxon>
        <taxon>Ceratopteris</taxon>
    </lineage>
</organism>
<dbReference type="Proteomes" id="UP000825935">
    <property type="component" value="Chromosome 19"/>
</dbReference>
<name>A0A8T2SKS6_CERRI</name>
<keyword evidence="2" id="KW-1185">Reference proteome</keyword>
<proteinExistence type="predicted"/>
<evidence type="ECO:0000313" key="2">
    <source>
        <dbReference type="Proteomes" id="UP000825935"/>
    </source>
</evidence>
<dbReference type="AlphaFoldDB" id="A0A8T2SKS6"/>
<sequence length="69" mass="8033">MIHVPPFHVKNARRVFHILFVKIMPIQKLVIQSVNRSVDEVPPAFAFMLLFQPSPYEVRALEIPLTFSM</sequence>
<protein>
    <submittedName>
        <fullName evidence="1">Uncharacterized protein</fullName>
    </submittedName>
</protein>
<accession>A0A8T2SKS6</accession>
<comment type="caution">
    <text evidence="1">The sequence shown here is derived from an EMBL/GenBank/DDBJ whole genome shotgun (WGS) entry which is preliminary data.</text>
</comment>
<evidence type="ECO:0000313" key="1">
    <source>
        <dbReference type="EMBL" id="KAH7352776.1"/>
    </source>
</evidence>